<reference evidence="15 16" key="1">
    <citation type="journal article" date="2016" name="Genome Biol. Evol.">
        <title>Gene Family Evolution Reflects Adaptation to Soil Environmental Stressors in the Genome of the Collembolan Orchesella cincta.</title>
        <authorList>
            <person name="Faddeeva-Vakhrusheva A."/>
            <person name="Derks M.F."/>
            <person name="Anvar S.Y."/>
            <person name="Agamennone V."/>
            <person name="Suring W."/>
            <person name="Smit S."/>
            <person name="van Straalen N.M."/>
            <person name="Roelofs D."/>
        </authorList>
    </citation>
    <scope>NUCLEOTIDE SEQUENCE [LARGE SCALE GENOMIC DNA]</scope>
    <source>
        <tissue evidence="15">Mixed pool</tissue>
    </source>
</reference>
<evidence type="ECO:0000256" key="9">
    <source>
        <dbReference type="ARBA" id="ARBA00023002"/>
    </source>
</evidence>
<dbReference type="EMBL" id="LJIJ01000428">
    <property type="protein sequence ID" value="ODM97596.1"/>
    <property type="molecule type" value="Genomic_DNA"/>
</dbReference>
<keyword evidence="8" id="KW-0492">Microsome</keyword>
<dbReference type="GO" id="GO:0005506">
    <property type="term" value="F:iron ion binding"/>
    <property type="evidence" value="ECO:0007669"/>
    <property type="project" value="InterPro"/>
</dbReference>
<keyword evidence="7" id="KW-0256">Endoplasmic reticulum</keyword>
<comment type="cofactor">
    <cofactor evidence="1 13">
        <name>heme</name>
        <dbReference type="ChEBI" id="CHEBI:30413"/>
    </cofactor>
</comment>
<dbReference type="PANTHER" id="PTHR24291:SF189">
    <property type="entry name" value="CYTOCHROME P450 4C3-RELATED"/>
    <property type="match status" value="1"/>
</dbReference>
<keyword evidence="12 14" id="KW-0472">Membrane</keyword>
<evidence type="ECO:0000256" key="2">
    <source>
        <dbReference type="ARBA" id="ARBA00004524"/>
    </source>
</evidence>
<dbReference type="GO" id="GO:0005789">
    <property type="term" value="C:endoplasmic reticulum membrane"/>
    <property type="evidence" value="ECO:0007669"/>
    <property type="project" value="UniProtKB-SubCell"/>
</dbReference>
<dbReference type="Pfam" id="PF00067">
    <property type="entry name" value="p450"/>
    <property type="match status" value="1"/>
</dbReference>
<dbReference type="InterPro" id="IPR001128">
    <property type="entry name" value="Cyt_P450"/>
</dbReference>
<evidence type="ECO:0000313" key="15">
    <source>
        <dbReference type="EMBL" id="ODM97596.1"/>
    </source>
</evidence>
<evidence type="ECO:0000256" key="1">
    <source>
        <dbReference type="ARBA" id="ARBA00001971"/>
    </source>
</evidence>
<dbReference type="OMA" id="IFCESLE"/>
<evidence type="ECO:0000313" key="16">
    <source>
        <dbReference type="Proteomes" id="UP000094527"/>
    </source>
</evidence>
<dbReference type="STRING" id="48709.A0A1D2MX26"/>
<dbReference type="PRINTS" id="PR00385">
    <property type="entry name" value="P450"/>
</dbReference>
<keyword evidence="11" id="KW-0503">Monooxygenase</keyword>
<comment type="subcellular location">
    <subcellularLocation>
        <location evidence="3">Endoplasmic reticulum membrane</location>
    </subcellularLocation>
    <subcellularLocation>
        <location evidence="2">Microsome membrane</location>
    </subcellularLocation>
</comment>
<comment type="similarity">
    <text evidence="4">Belongs to the cytochrome P450 family.</text>
</comment>
<keyword evidence="14" id="KW-1133">Transmembrane helix</keyword>
<evidence type="ECO:0000256" key="11">
    <source>
        <dbReference type="ARBA" id="ARBA00023033"/>
    </source>
</evidence>
<evidence type="ECO:0000256" key="5">
    <source>
        <dbReference type="ARBA" id="ARBA00022617"/>
    </source>
</evidence>
<evidence type="ECO:0000256" key="10">
    <source>
        <dbReference type="ARBA" id="ARBA00023004"/>
    </source>
</evidence>
<dbReference type="OrthoDB" id="1470350at2759"/>
<dbReference type="PANTHER" id="PTHR24291">
    <property type="entry name" value="CYTOCHROME P450 FAMILY 4"/>
    <property type="match status" value="1"/>
</dbReference>
<keyword evidence="5 13" id="KW-0349">Heme</keyword>
<evidence type="ECO:0000256" key="4">
    <source>
        <dbReference type="ARBA" id="ARBA00010617"/>
    </source>
</evidence>
<feature type="binding site" description="axial binding residue" evidence="13">
    <location>
        <position position="481"/>
    </location>
    <ligand>
        <name>heme</name>
        <dbReference type="ChEBI" id="CHEBI:30413"/>
    </ligand>
    <ligandPart>
        <name>Fe</name>
        <dbReference type="ChEBI" id="CHEBI:18248"/>
    </ligandPart>
</feature>
<organism evidence="15 16">
    <name type="scientific">Orchesella cincta</name>
    <name type="common">Springtail</name>
    <name type="synonym">Podura cincta</name>
    <dbReference type="NCBI Taxonomy" id="48709"/>
    <lineage>
        <taxon>Eukaryota</taxon>
        <taxon>Metazoa</taxon>
        <taxon>Ecdysozoa</taxon>
        <taxon>Arthropoda</taxon>
        <taxon>Hexapoda</taxon>
        <taxon>Collembola</taxon>
        <taxon>Entomobryomorpha</taxon>
        <taxon>Entomobryoidea</taxon>
        <taxon>Orchesellidae</taxon>
        <taxon>Orchesellinae</taxon>
        <taxon>Orchesella</taxon>
    </lineage>
</organism>
<keyword evidence="9" id="KW-0560">Oxidoreductase</keyword>
<dbReference type="Gene3D" id="1.10.630.10">
    <property type="entry name" value="Cytochrome P450"/>
    <property type="match status" value="1"/>
</dbReference>
<dbReference type="InterPro" id="IPR036396">
    <property type="entry name" value="Cyt_P450_sf"/>
</dbReference>
<dbReference type="InterPro" id="IPR002401">
    <property type="entry name" value="Cyt_P450_E_grp-I"/>
</dbReference>
<dbReference type="AlphaFoldDB" id="A0A1D2MX26"/>
<proteinExistence type="inferred from homology"/>
<keyword evidence="6 13" id="KW-0479">Metal-binding</keyword>
<accession>A0A1D2MX26</accession>
<comment type="caution">
    <text evidence="15">The sequence shown here is derived from an EMBL/GenBank/DDBJ whole genome shotgun (WGS) entry which is preliminary data.</text>
</comment>
<keyword evidence="16" id="KW-1185">Reference proteome</keyword>
<evidence type="ECO:0000256" key="7">
    <source>
        <dbReference type="ARBA" id="ARBA00022824"/>
    </source>
</evidence>
<gene>
    <name evidence="15" type="ORF">Ocin01_09092</name>
</gene>
<evidence type="ECO:0000256" key="8">
    <source>
        <dbReference type="ARBA" id="ARBA00022848"/>
    </source>
</evidence>
<dbReference type="GO" id="GO:0016705">
    <property type="term" value="F:oxidoreductase activity, acting on paired donors, with incorporation or reduction of molecular oxygen"/>
    <property type="evidence" value="ECO:0007669"/>
    <property type="project" value="InterPro"/>
</dbReference>
<evidence type="ECO:0000256" key="3">
    <source>
        <dbReference type="ARBA" id="ARBA00004586"/>
    </source>
</evidence>
<protein>
    <submittedName>
        <fullName evidence="15">Cytochrome P450 4C1</fullName>
    </submittedName>
</protein>
<dbReference type="GO" id="GO:0004497">
    <property type="term" value="F:monooxygenase activity"/>
    <property type="evidence" value="ECO:0007669"/>
    <property type="project" value="UniProtKB-KW"/>
</dbReference>
<dbReference type="GO" id="GO:0020037">
    <property type="term" value="F:heme binding"/>
    <property type="evidence" value="ECO:0007669"/>
    <property type="project" value="InterPro"/>
</dbReference>
<sequence length="537" mass="62218">METNFVLVYPYSGKALLSEFLLVFTVFLSVLKLVQVFGQNGKRKKWDKFDGLAVDPYKAYKALPGPRPFPIRLIGNVLSFVSKTGALNKFVEFAKKYGPCYRLVFFGEDYVVLNTPSAAQAIMLSTDPGHFRRGAIEEMLWPEDMEGLLIYTGEKWKARKKMLTRPFLYKALQLHNPCFYKQCGRMIKQLEERFSNGSIQIVDDLLKQAIFRMSSEILMGVDLSETGDDAIFCESLETFMSKSFDRVFRPWLFVKWIWYRSSQYRETQHALRAMEKVTKKVFKKYREKLELEKVLTVDSENNVVEEIPNDLSYTMIEVMLRHGLTEKQILDEVAVMLLVANDTTSVAVEYALFMLAVHQEHQEICRQEVDAVFNDPSKNKNGILDFEALKELKYLERCIQESQRIHPLGSTMRTLDTPLRINEELVIPPDVSVFVLAHVLHHNPEYFPNPEKFDPDRFLPEQVRARHNYAYIPFTHGPRACLGMKLALLELKVMVSTILRNFEVSTPDRREDVKAVIEGIVKPAKPIRFTFKKRHGV</sequence>
<evidence type="ECO:0000256" key="14">
    <source>
        <dbReference type="SAM" id="Phobius"/>
    </source>
</evidence>
<feature type="transmembrane region" description="Helical" evidence="14">
    <location>
        <begin position="20"/>
        <end position="38"/>
    </location>
</feature>
<evidence type="ECO:0000256" key="13">
    <source>
        <dbReference type="PIRSR" id="PIRSR602401-1"/>
    </source>
</evidence>
<keyword evidence="10 13" id="KW-0408">Iron</keyword>
<dbReference type="InterPro" id="IPR050196">
    <property type="entry name" value="Cytochrome_P450_Monoox"/>
</dbReference>
<name>A0A1D2MX26_ORCCI</name>
<dbReference type="SUPFAM" id="SSF48264">
    <property type="entry name" value="Cytochrome P450"/>
    <property type="match status" value="1"/>
</dbReference>
<evidence type="ECO:0000256" key="12">
    <source>
        <dbReference type="ARBA" id="ARBA00023136"/>
    </source>
</evidence>
<dbReference type="Proteomes" id="UP000094527">
    <property type="component" value="Unassembled WGS sequence"/>
</dbReference>
<dbReference type="PRINTS" id="PR00463">
    <property type="entry name" value="EP450I"/>
</dbReference>
<evidence type="ECO:0000256" key="6">
    <source>
        <dbReference type="ARBA" id="ARBA00022723"/>
    </source>
</evidence>
<keyword evidence="14" id="KW-0812">Transmembrane</keyword>